<comment type="caution">
    <text evidence="1">The sequence shown here is derived from an EMBL/GenBank/DDBJ whole genome shotgun (WGS) entry which is preliminary data.</text>
</comment>
<gene>
    <name evidence="1" type="ORF">BIW11_05481</name>
</gene>
<keyword evidence="2" id="KW-1185">Reference proteome</keyword>
<dbReference type="InterPro" id="IPR017853">
    <property type="entry name" value="GH"/>
</dbReference>
<reference evidence="1 2" key="1">
    <citation type="journal article" date="2017" name="Gigascience">
        <title>Draft genome of the honey bee ectoparasitic mite, Tropilaelaps mercedesae, is shaped by the parasitic life history.</title>
        <authorList>
            <person name="Dong X."/>
            <person name="Armstrong S.D."/>
            <person name="Xia D."/>
            <person name="Makepeace B.L."/>
            <person name="Darby A.C."/>
            <person name="Kadowaki T."/>
        </authorList>
    </citation>
    <scope>NUCLEOTIDE SEQUENCE [LARGE SCALE GENOMIC DNA]</scope>
    <source>
        <strain evidence="1">Wuxi-XJTLU</strain>
    </source>
</reference>
<organism evidence="1 2">
    <name type="scientific">Tropilaelaps mercedesae</name>
    <dbReference type="NCBI Taxonomy" id="418985"/>
    <lineage>
        <taxon>Eukaryota</taxon>
        <taxon>Metazoa</taxon>
        <taxon>Ecdysozoa</taxon>
        <taxon>Arthropoda</taxon>
        <taxon>Chelicerata</taxon>
        <taxon>Arachnida</taxon>
        <taxon>Acari</taxon>
        <taxon>Parasitiformes</taxon>
        <taxon>Mesostigmata</taxon>
        <taxon>Gamasina</taxon>
        <taxon>Dermanyssoidea</taxon>
        <taxon>Laelapidae</taxon>
        <taxon>Tropilaelaps</taxon>
    </lineage>
</organism>
<dbReference type="Gene3D" id="3.20.20.80">
    <property type="entry name" value="Glycosidases"/>
    <property type="match status" value="1"/>
</dbReference>
<sequence length="108" mass="12055">MSLCVRTKAIGPSKLLTIAVSANANKLNASYDITISNEVNYIHVMTCDFYHPCYRVLGNCVLLHKRRSGPPSFKTLSVCMRVCLQKGENVGGLHTYAHPHLPNSSYWM</sequence>
<dbReference type="InParanoid" id="A0A1V9Y228"/>
<protein>
    <submittedName>
        <fullName evidence="1">Uncharacterized protein</fullName>
    </submittedName>
</protein>
<evidence type="ECO:0000313" key="1">
    <source>
        <dbReference type="EMBL" id="OQR79796.1"/>
    </source>
</evidence>
<dbReference type="EMBL" id="MNPL01000680">
    <property type="protein sequence ID" value="OQR79796.1"/>
    <property type="molecule type" value="Genomic_DNA"/>
</dbReference>
<dbReference type="OrthoDB" id="73875at2759"/>
<dbReference type="AlphaFoldDB" id="A0A1V9Y228"/>
<evidence type="ECO:0000313" key="2">
    <source>
        <dbReference type="Proteomes" id="UP000192247"/>
    </source>
</evidence>
<accession>A0A1V9Y228</accession>
<name>A0A1V9Y228_9ACAR</name>
<proteinExistence type="predicted"/>
<dbReference type="Proteomes" id="UP000192247">
    <property type="component" value="Unassembled WGS sequence"/>
</dbReference>
<dbReference type="SUPFAM" id="SSF51445">
    <property type="entry name" value="(Trans)glycosidases"/>
    <property type="match status" value="1"/>
</dbReference>